<dbReference type="Proteomes" id="UP000014074">
    <property type="component" value="Unassembled WGS sequence"/>
</dbReference>
<keyword evidence="1" id="KW-0472">Membrane</keyword>
<dbReference type="EMBL" id="KB933352">
    <property type="protein sequence ID" value="EON96194.1"/>
    <property type="molecule type" value="Genomic_DNA"/>
</dbReference>
<name>R8BA46_PHAM7</name>
<accession>R8BA46</accession>
<dbReference type="HOGENOM" id="CLU_1038951_0_0_1"/>
<dbReference type="KEGG" id="tmn:UCRPA7_8313"/>
<keyword evidence="1" id="KW-0812">Transmembrane</keyword>
<protein>
    <submittedName>
        <fullName evidence="2">Putative dna protein</fullName>
    </submittedName>
</protein>
<keyword evidence="3" id="KW-1185">Reference proteome</keyword>
<proteinExistence type="predicted"/>
<evidence type="ECO:0000256" key="1">
    <source>
        <dbReference type="SAM" id="Phobius"/>
    </source>
</evidence>
<feature type="transmembrane region" description="Helical" evidence="1">
    <location>
        <begin position="189"/>
        <end position="208"/>
    </location>
</feature>
<dbReference type="GeneID" id="19329154"/>
<keyword evidence="1" id="KW-1133">Transmembrane helix</keyword>
<dbReference type="OrthoDB" id="5245264at2759"/>
<gene>
    <name evidence="2" type="ORF">UCRPA7_8313</name>
</gene>
<reference evidence="3" key="1">
    <citation type="journal article" date="2013" name="Genome Announc.">
        <title>Draft genome sequence of the ascomycete Phaeoacremonium aleophilum strain UCR-PA7, a causal agent of the esca disease complex in grapevines.</title>
        <authorList>
            <person name="Blanco-Ulate B."/>
            <person name="Rolshausen P."/>
            <person name="Cantu D."/>
        </authorList>
    </citation>
    <scope>NUCLEOTIDE SEQUENCE [LARGE SCALE GENOMIC DNA]</scope>
    <source>
        <strain evidence="3">UCR-PA7</strain>
    </source>
</reference>
<evidence type="ECO:0000313" key="3">
    <source>
        <dbReference type="Proteomes" id="UP000014074"/>
    </source>
</evidence>
<sequence length="268" mass="30742">MVSGDLSTPETENMVMLANASVDRVVRASKRIARATVVGHTVLFEINGVTDPTKKRRIFKSRMEKHTLVRYIRVVQRILAYIIRTTEDWEPAKRPGYTLTREQEGAYDDFTFELSEQMNNPDREQQSYEKADRLLLTLIVSLFDHQLKDNVYESAVLSGLAVLGVQGSYDESQGKSTLNWLMPYEYTPFYAAVIKIIRLLVIYNAYLLNQQTAKKIRVERKMSQEDAEREAPANTNELDLGHVCLWYGHPYDNHDPGQDTVGRRGGHL</sequence>
<dbReference type="RefSeq" id="XP_007919021.1">
    <property type="nucleotide sequence ID" value="XM_007920830.1"/>
</dbReference>
<organism evidence="2 3">
    <name type="scientific">Phaeoacremonium minimum (strain UCR-PA7)</name>
    <name type="common">Esca disease fungus</name>
    <name type="synonym">Togninia minima</name>
    <dbReference type="NCBI Taxonomy" id="1286976"/>
    <lineage>
        <taxon>Eukaryota</taxon>
        <taxon>Fungi</taxon>
        <taxon>Dikarya</taxon>
        <taxon>Ascomycota</taxon>
        <taxon>Pezizomycotina</taxon>
        <taxon>Sordariomycetes</taxon>
        <taxon>Sordariomycetidae</taxon>
        <taxon>Togniniales</taxon>
        <taxon>Togniniaceae</taxon>
        <taxon>Phaeoacremonium</taxon>
    </lineage>
</organism>
<evidence type="ECO:0000313" key="2">
    <source>
        <dbReference type="EMBL" id="EON96194.1"/>
    </source>
</evidence>
<dbReference type="AlphaFoldDB" id="R8BA46"/>